<name>A0A5K1K333_9APHY</name>
<reference evidence="2" key="1">
    <citation type="submission" date="2019-10" db="EMBL/GenBank/DDBJ databases">
        <authorList>
            <person name="Nor Muhammad N."/>
        </authorList>
    </citation>
    <scope>NUCLEOTIDE SEQUENCE</scope>
</reference>
<sequence>MRNVPLSVAFDLAKGDISTPYSNGLLSRSNTFASSSTHPSSGQLLKLRGAKGILARPPSRPERGADFKLRTAATSLTATSVSDRCSTPITELYQAIGKICGDVSDELVLEHEFASHPGGSEAPSPSPLVAAPSTAHGEWEQTVIYETGPKPRPVDAIPAPHRLDGRGVAPLRTRRRVANSGGTRLGATAPPRLVQSVAPQARRGDELVFLCRIPAPTLTPSQRNQPDPRSPLERPRAALPTHTCCSLARRDIERQANA</sequence>
<accession>A0A5K1K333</accession>
<proteinExistence type="predicted"/>
<evidence type="ECO:0000313" key="2">
    <source>
        <dbReference type="EMBL" id="VWO99808.1"/>
    </source>
</evidence>
<dbReference type="EMBL" id="LR727920">
    <property type="protein sequence ID" value="VWO99808.1"/>
    <property type="molecule type" value="Genomic_DNA"/>
</dbReference>
<organism evidence="2">
    <name type="scientific">Ganoderma boninense</name>
    <dbReference type="NCBI Taxonomy" id="34458"/>
    <lineage>
        <taxon>Eukaryota</taxon>
        <taxon>Fungi</taxon>
        <taxon>Dikarya</taxon>
        <taxon>Basidiomycota</taxon>
        <taxon>Agaricomycotina</taxon>
        <taxon>Agaricomycetes</taxon>
        <taxon>Polyporales</taxon>
        <taxon>Polyporaceae</taxon>
        <taxon>Ganoderma</taxon>
    </lineage>
</organism>
<dbReference type="AlphaFoldDB" id="A0A5K1K333"/>
<feature type="compositionally biased region" description="Polar residues" evidence="1">
    <location>
        <begin position="218"/>
        <end position="227"/>
    </location>
</feature>
<gene>
    <name evidence="2" type="primary">G4NES1</name>
</gene>
<protein>
    <submittedName>
        <fullName evidence="2">Glycogen debranching enzymye</fullName>
    </submittedName>
</protein>
<feature type="region of interest" description="Disordered" evidence="1">
    <location>
        <begin position="115"/>
        <end position="135"/>
    </location>
</feature>
<feature type="compositionally biased region" description="Basic and acidic residues" evidence="1">
    <location>
        <begin position="248"/>
        <end position="258"/>
    </location>
</feature>
<evidence type="ECO:0000256" key="1">
    <source>
        <dbReference type="SAM" id="MobiDB-lite"/>
    </source>
</evidence>
<feature type="region of interest" description="Disordered" evidence="1">
    <location>
        <begin position="217"/>
        <end position="258"/>
    </location>
</feature>
<feature type="compositionally biased region" description="Low complexity" evidence="1">
    <location>
        <begin position="120"/>
        <end position="135"/>
    </location>
</feature>